<dbReference type="EMBL" id="MCGO01000027">
    <property type="protein sequence ID" value="ORY42914.1"/>
    <property type="molecule type" value="Genomic_DNA"/>
</dbReference>
<dbReference type="Proteomes" id="UP000193642">
    <property type="component" value="Unassembled WGS sequence"/>
</dbReference>
<proteinExistence type="predicted"/>
<keyword evidence="2" id="KW-1185">Reference proteome</keyword>
<dbReference type="AlphaFoldDB" id="A0A1Y2C7P0"/>
<evidence type="ECO:0000313" key="1">
    <source>
        <dbReference type="EMBL" id="ORY42914.1"/>
    </source>
</evidence>
<reference evidence="1 2" key="1">
    <citation type="submission" date="2016-07" db="EMBL/GenBank/DDBJ databases">
        <title>Pervasive Adenine N6-methylation of Active Genes in Fungi.</title>
        <authorList>
            <consortium name="DOE Joint Genome Institute"/>
            <person name="Mondo S.J."/>
            <person name="Dannebaum R.O."/>
            <person name="Kuo R.C."/>
            <person name="Labutti K."/>
            <person name="Haridas S."/>
            <person name="Kuo A."/>
            <person name="Salamov A."/>
            <person name="Ahrendt S.R."/>
            <person name="Lipzen A."/>
            <person name="Sullivan W."/>
            <person name="Andreopoulos W.B."/>
            <person name="Clum A."/>
            <person name="Lindquist E."/>
            <person name="Daum C."/>
            <person name="Ramamoorthy G.K."/>
            <person name="Gryganskyi A."/>
            <person name="Culley D."/>
            <person name="Magnuson J.K."/>
            <person name="James T.Y."/>
            <person name="O'Malley M.A."/>
            <person name="Stajich J.E."/>
            <person name="Spatafora J.W."/>
            <person name="Visel A."/>
            <person name="Grigoriev I.V."/>
        </authorList>
    </citation>
    <scope>NUCLEOTIDE SEQUENCE [LARGE SCALE GENOMIC DNA]</scope>
    <source>
        <strain evidence="1 2">JEL800</strain>
    </source>
</reference>
<name>A0A1Y2C7P0_9FUNG</name>
<organism evidence="1 2">
    <name type="scientific">Rhizoclosmatium globosum</name>
    <dbReference type="NCBI Taxonomy" id="329046"/>
    <lineage>
        <taxon>Eukaryota</taxon>
        <taxon>Fungi</taxon>
        <taxon>Fungi incertae sedis</taxon>
        <taxon>Chytridiomycota</taxon>
        <taxon>Chytridiomycota incertae sedis</taxon>
        <taxon>Chytridiomycetes</taxon>
        <taxon>Chytridiales</taxon>
        <taxon>Chytriomycetaceae</taxon>
        <taxon>Rhizoclosmatium</taxon>
    </lineage>
</organism>
<sequence length="115" mass="12667">MGYVLLQESLHWLFTMLEERMLSTLAVAIGGVCSSNNNKNDSSNKTVKYVASSVRAKGGASILTIDENPNPKAAPRKHLSILEIEAILIAERVKLQAANQYFDFSDLFAQITLPK</sequence>
<gene>
    <name evidence="1" type="ORF">BCR33DRAFT_786182</name>
</gene>
<comment type="caution">
    <text evidence="1">The sequence shown here is derived from an EMBL/GenBank/DDBJ whole genome shotgun (WGS) entry which is preliminary data.</text>
</comment>
<accession>A0A1Y2C7P0</accession>
<protein>
    <submittedName>
        <fullName evidence="1">Uncharacterized protein</fullName>
    </submittedName>
</protein>
<evidence type="ECO:0000313" key="2">
    <source>
        <dbReference type="Proteomes" id="UP000193642"/>
    </source>
</evidence>